<dbReference type="EMBL" id="JAKJXO020000011">
    <property type="protein sequence ID" value="KAL1598777.1"/>
    <property type="molecule type" value="Genomic_DNA"/>
</dbReference>
<protein>
    <recommendedName>
        <fullName evidence="4">N-acetyltransferase domain-containing protein</fullName>
    </recommendedName>
</protein>
<dbReference type="InterPro" id="IPR016181">
    <property type="entry name" value="Acyl_CoA_acyltransferase"/>
</dbReference>
<feature type="compositionally biased region" description="Basic and acidic residues" evidence="1">
    <location>
        <begin position="91"/>
        <end position="101"/>
    </location>
</feature>
<feature type="region of interest" description="Disordered" evidence="1">
    <location>
        <begin position="1"/>
        <end position="173"/>
    </location>
</feature>
<sequence>MAQPDIPAANQPTWQQEQRFGAPKNLTKNHRWQKFDVHANRVVDDTSGPDSPARLAPSPLHQVAPFTPAPSESAHGTPFPNGKNFQHHPRPLKDHRSKPEMVSRYVPPHVRKKQRKDKAGQPDSADLALDMKALDLEGAEPSQAQAAQPKLSTVNNRPKAPLSPPSSPAEQQAQMNATWGFDEVKPKPPPQVDVRRKGRHVWPKNRDMKPVSDDEDEGGVECRSDSNGDPDYDVKKLVDWNGDWIPPPESWAARHAFTDRHFGSGIEKWINGHDTTCTVNLSDLLTLPDFLGVEVPGGVVLIDGVITAQQTINKEIAPRSWIPTKIEGDAPQSFWHAFPTRAPSPLSDIDITENRPFWEEYSKDNTESFLNPLQHPDKPELDFNDAENSKPGARKSATQHIRAVDEKNQARKRRRLAKQNRERPMQEQLPRDPGYRPTSNVYLRPVIAADAKGIQELYNQYVDKTISAPEFTPRSRRDIVERIRTITDEGLPYIVAVHKGLHPRGPQDFVNEHIVGIAYIDDFVDRGSMYRFSFELECYIHPDFVRQNIAKCLFDRILEMVNTSYPAKGGYEWINRGEYLKHGSSRVVKVINCNVPHEEGDDMVWMTDFMRKFKFRKAGHLFKMGYKYGKIIDVTIYQHETSEIIDSSVPPLQPL</sequence>
<evidence type="ECO:0000313" key="3">
    <source>
        <dbReference type="Proteomes" id="UP001521785"/>
    </source>
</evidence>
<feature type="compositionally biased region" description="Basic and acidic residues" evidence="1">
    <location>
        <begin position="419"/>
        <end position="434"/>
    </location>
</feature>
<organism evidence="2 3">
    <name type="scientific">Paraconiothyrium brasiliense</name>
    <dbReference type="NCBI Taxonomy" id="300254"/>
    <lineage>
        <taxon>Eukaryota</taxon>
        <taxon>Fungi</taxon>
        <taxon>Dikarya</taxon>
        <taxon>Ascomycota</taxon>
        <taxon>Pezizomycotina</taxon>
        <taxon>Dothideomycetes</taxon>
        <taxon>Pleosporomycetidae</taxon>
        <taxon>Pleosporales</taxon>
        <taxon>Massarineae</taxon>
        <taxon>Didymosphaeriaceae</taxon>
        <taxon>Paraconiothyrium</taxon>
    </lineage>
</organism>
<reference evidence="2 3" key="1">
    <citation type="submission" date="2024-02" db="EMBL/GenBank/DDBJ databases">
        <title>De novo assembly and annotation of 12 fungi associated with fruit tree decline syndrome in Ontario, Canada.</title>
        <authorList>
            <person name="Sulman M."/>
            <person name="Ellouze W."/>
            <person name="Ilyukhin E."/>
        </authorList>
    </citation>
    <scope>NUCLEOTIDE SEQUENCE [LARGE SCALE GENOMIC DNA]</scope>
    <source>
        <strain evidence="2 3">M42-189</strain>
    </source>
</reference>
<evidence type="ECO:0000313" key="2">
    <source>
        <dbReference type="EMBL" id="KAL1598777.1"/>
    </source>
</evidence>
<gene>
    <name evidence="2" type="ORF">SLS60_007919</name>
</gene>
<feature type="region of interest" description="Disordered" evidence="1">
    <location>
        <begin position="368"/>
        <end position="436"/>
    </location>
</feature>
<feature type="region of interest" description="Disordered" evidence="1">
    <location>
        <begin position="204"/>
        <end position="229"/>
    </location>
</feature>
<evidence type="ECO:0008006" key="4">
    <source>
        <dbReference type="Google" id="ProtNLM"/>
    </source>
</evidence>
<keyword evidence="3" id="KW-1185">Reference proteome</keyword>
<dbReference type="SUPFAM" id="SSF55729">
    <property type="entry name" value="Acyl-CoA N-acyltransferases (Nat)"/>
    <property type="match status" value="1"/>
</dbReference>
<proteinExistence type="predicted"/>
<dbReference type="Proteomes" id="UP001521785">
    <property type="component" value="Unassembled WGS sequence"/>
</dbReference>
<comment type="caution">
    <text evidence="2">The sequence shown here is derived from an EMBL/GenBank/DDBJ whole genome shotgun (WGS) entry which is preliminary data.</text>
</comment>
<accession>A0ABR3R327</accession>
<evidence type="ECO:0000256" key="1">
    <source>
        <dbReference type="SAM" id="MobiDB-lite"/>
    </source>
</evidence>
<feature type="compositionally biased region" description="Basic and acidic residues" evidence="1">
    <location>
        <begin position="33"/>
        <end position="44"/>
    </location>
</feature>
<feature type="compositionally biased region" description="Basic and acidic residues" evidence="1">
    <location>
        <begin position="220"/>
        <end position="229"/>
    </location>
</feature>
<feature type="compositionally biased region" description="Polar residues" evidence="1">
    <location>
        <begin position="142"/>
        <end position="156"/>
    </location>
</feature>
<dbReference type="Gene3D" id="3.40.630.30">
    <property type="match status" value="1"/>
</dbReference>
<name>A0ABR3R327_9PLEO</name>